<evidence type="ECO:0000259" key="12">
    <source>
        <dbReference type="Pfam" id="PF07992"/>
    </source>
</evidence>
<evidence type="ECO:0000256" key="3">
    <source>
        <dbReference type="ARBA" id="ARBA00022630"/>
    </source>
</evidence>
<evidence type="ECO:0000256" key="4">
    <source>
        <dbReference type="ARBA" id="ARBA00022827"/>
    </source>
</evidence>
<sequence>MSKIVVIGANHAGTACVNTILGSYGADSEVVVFDQNSNISFLGCGIALWVGQQIAGSEGLFYSDKAQLEAAGATVHMNTVVESVDFDAKEVHVVADGVARTESYDKLILATGSSPIVPPVAGIELVEGTREFQATLDNVQFIKLYQNAAEVVDKLQDESIRRIAVIGAGYIGVELAEAFERLGREVTLVDVAEVPLEGYYDPDFGERMSRTLTDHGIHLALGQKVVAVEGNGRVERLVTDKEGFDVDMVVASVGFRPNNELGRGELELFDNGAYLVDLHQRTSREDVYAIGDCATVHDNAADAPNYIALATNAVRSGVVAAHNACGTAIESAGVQGSNGVCVYDLKMVSTGLTSARARELGYDPVVTEFTDLQRPEFMRTPNHLVSIKIIFDRTSRVILGCQIASQEDISMMIHVFSLAIQEKLTIDKLALLDIFFLPHFNKPYNYVTMAALTAPQ</sequence>
<evidence type="ECO:0000259" key="11">
    <source>
        <dbReference type="Pfam" id="PF02852"/>
    </source>
</evidence>
<accession>A0A448PGW2</accession>
<feature type="domain" description="FAD/NAD(P)-binding" evidence="12">
    <location>
        <begin position="3"/>
        <end position="317"/>
    </location>
</feature>
<evidence type="ECO:0000313" key="13">
    <source>
        <dbReference type="EMBL" id="VEI14199.1"/>
    </source>
</evidence>
<dbReference type="Pfam" id="PF02852">
    <property type="entry name" value="Pyr_redox_dim"/>
    <property type="match status" value="1"/>
</dbReference>
<keyword evidence="3" id="KW-0285">Flavoprotein</keyword>
<comment type="similarity">
    <text evidence="2">Belongs to the class-III pyridine nucleotide-disulfide oxidoreductase family.</text>
</comment>
<dbReference type="PROSITE" id="PS51257">
    <property type="entry name" value="PROKAR_LIPOPROTEIN"/>
    <property type="match status" value="1"/>
</dbReference>
<dbReference type="RefSeq" id="WP_126412916.1">
    <property type="nucleotide sequence ID" value="NZ_JASPER010000016.1"/>
</dbReference>
<dbReference type="InterPro" id="IPR023753">
    <property type="entry name" value="FAD/NAD-binding_dom"/>
</dbReference>
<evidence type="ECO:0000313" key="14">
    <source>
        <dbReference type="Proteomes" id="UP000268658"/>
    </source>
</evidence>
<evidence type="ECO:0000256" key="8">
    <source>
        <dbReference type="ARBA" id="ARBA00039092"/>
    </source>
</evidence>
<dbReference type="AlphaFoldDB" id="A0A448PGW2"/>
<dbReference type="Pfam" id="PF07992">
    <property type="entry name" value="Pyr_redox_2"/>
    <property type="match status" value="1"/>
</dbReference>
<dbReference type="InterPro" id="IPR004099">
    <property type="entry name" value="Pyr_nucl-diS_OxRdtase_dimer"/>
</dbReference>
<protein>
    <recommendedName>
        <fullName evidence="9">NADH oxidase</fullName>
        <ecNumber evidence="8">1.6.3.4</ecNumber>
    </recommendedName>
</protein>
<dbReference type="InterPro" id="IPR036188">
    <property type="entry name" value="FAD/NAD-bd_sf"/>
</dbReference>
<evidence type="ECO:0000256" key="5">
    <source>
        <dbReference type="ARBA" id="ARBA00023002"/>
    </source>
</evidence>
<dbReference type="InterPro" id="IPR016156">
    <property type="entry name" value="FAD/NAD-linked_Rdtase_dimer_sf"/>
</dbReference>
<comment type="catalytic activity">
    <reaction evidence="10">
        <text>2 NADH + O2 + 2 H(+) = 2 NAD(+) + 2 H2O</text>
        <dbReference type="Rhea" id="RHEA:37799"/>
        <dbReference type="ChEBI" id="CHEBI:15377"/>
        <dbReference type="ChEBI" id="CHEBI:15378"/>
        <dbReference type="ChEBI" id="CHEBI:15379"/>
        <dbReference type="ChEBI" id="CHEBI:57540"/>
        <dbReference type="ChEBI" id="CHEBI:57945"/>
        <dbReference type="EC" id="1.6.3.4"/>
    </reaction>
</comment>
<dbReference type="PANTHER" id="PTHR43429">
    <property type="entry name" value="PYRIDINE NUCLEOTIDE-DISULFIDE OXIDOREDUCTASE DOMAIN-CONTAINING"/>
    <property type="match status" value="1"/>
</dbReference>
<evidence type="ECO:0000256" key="6">
    <source>
        <dbReference type="ARBA" id="ARBA00023027"/>
    </source>
</evidence>
<evidence type="ECO:0000256" key="2">
    <source>
        <dbReference type="ARBA" id="ARBA00009130"/>
    </source>
</evidence>
<evidence type="ECO:0000256" key="10">
    <source>
        <dbReference type="ARBA" id="ARBA00047360"/>
    </source>
</evidence>
<name>A0A448PGW2_ACTVI</name>
<keyword evidence="5 13" id="KW-0560">Oxidoreductase</keyword>
<gene>
    <name evidence="13" type="ORF">NCTC10951_00052</name>
</gene>
<dbReference type="GO" id="GO:0016491">
    <property type="term" value="F:oxidoreductase activity"/>
    <property type="evidence" value="ECO:0007669"/>
    <property type="project" value="UniProtKB-KW"/>
</dbReference>
<dbReference type="SUPFAM" id="SSF55424">
    <property type="entry name" value="FAD/NAD-linked reductases, dimerisation (C-terminal) domain"/>
    <property type="match status" value="1"/>
</dbReference>
<dbReference type="InterPro" id="IPR050260">
    <property type="entry name" value="FAD-bd_OxRdtase"/>
</dbReference>
<dbReference type="EC" id="1.6.3.4" evidence="8"/>
<dbReference type="Gene3D" id="3.50.50.60">
    <property type="entry name" value="FAD/NAD(P)-binding domain"/>
    <property type="match status" value="2"/>
</dbReference>
<dbReference type="PRINTS" id="PR00368">
    <property type="entry name" value="FADPNR"/>
</dbReference>
<keyword evidence="6" id="KW-0520">NAD</keyword>
<keyword evidence="4" id="KW-0274">FAD</keyword>
<dbReference type="KEGG" id="avc:NCTC10951_00052"/>
<dbReference type="PANTHER" id="PTHR43429:SF1">
    <property type="entry name" value="NAD(P)H SULFUR OXIDOREDUCTASE (COA-DEPENDENT)"/>
    <property type="match status" value="1"/>
</dbReference>
<keyword evidence="7" id="KW-0676">Redox-active center</keyword>
<dbReference type="NCBIfam" id="NF046103">
    <property type="entry name" value="NOXase_Strep"/>
    <property type="match status" value="1"/>
</dbReference>
<dbReference type="OrthoDB" id="9802028at2"/>
<dbReference type="InterPro" id="IPR058076">
    <property type="entry name" value="NOXase"/>
</dbReference>
<evidence type="ECO:0000256" key="1">
    <source>
        <dbReference type="ARBA" id="ARBA00001974"/>
    </source>
</evidence>
<dbReference type="SUPFAM" id="SSF51905">
    <property type="entry name" value="FAD/NAD(P)-binding domain"/>
    <property type="match status" value="1"/>
</dbReference>
<reference evidence="13 14" key="1">
    <citation type="submission" date="2018-12" db="EMBL/GenBank/DDBJ databases">
        <authorList>
            <consortium name="Pathogen Informatics"/>
        </authorList>
    </citation>
    <scope>NUCLEOTIDE SEQUENCE [LARGE SCALE GENOMIC DNA]</scope>
    <source>
        <strain evidence="13 14">NCTC10951</strain>
    </source>
</reference>
<feature type="domain" description="Pyridine nucleotide-disulphide oxidoreductase dimerisation" evidence="11">
    <location>
        <begin position="339"/>
        <end position="441"/>
    </location>
</feature>
<dbReference type="Proteomes" id="UP000268658">
    <property type="component" value="Chromosome"/>
</dbReference>
<evidence type="ECO:0000256" key="7">
    <source>
        <dbReference type="ARBA" id="ARBA00023284"/>
    </source>
</evidence>
<organism evidence="13 14">
    <name type="scientific">Actinomyces viscosus</name>
    <dbReference type="NCBI Taxonomy" id="1656"/>
    <lineage>
        <taxon>Bacteria</taxon>
        <taxon>Bacillati</taxon>
        <taxon>Actinomycetota</taxon>
        <taxon>Actinomycetes</taxon>
        <taxon>Actinomycetales</taxon>
        <taxon>Actinomycetaceae</taxon>
        <taxon>Actinomyces</taxon>
    </lineage>
</organism>
<dbReference type="EMBL" id="LR134477">
    <property type="protein sequence ID" value="VEI14199.1"/>
    <property type="molecule type" value="Genomic_DNA"/>
</dbReference>
<dbReference type="Gene3D" id="3.30.390.30">
    <property type="match status" value="1"/>
</dbReference>
<proteinExistence type="inferred from homology"/>
<evidence type="ECO:0000256" key="9">
    <source>
        <dbReference type="ARBA" id="ARBA00039201"/>
    </source>
</evidence>
<comment type="cofactor">
    <cofactor evidence="1">
        <name>FAD</name>
        <dbReference type="ChEBI" id="CHEBI:57692"/>
    </cofactor>
</comment>